<dbReference type="SUPFAM" id="SSF55874">
    <property type="entry name" value="ATPase domain of HSP90 chaperone/DNA topoisomerase II/histidine kinase"/>
    <property type="match status" value="1"/>
</dbReference>
<evidence type="ECO:0000256" key="4">
    <source>
        <dbReference type="ARBA" id="ARBA00022679"/>
    </source>
</evidence>
<feature type="modified residue" description="4-aspartylphosphate" evidence="7">
    <location>
        <position position="58"/>
    </location>
</feature>
<dbReference type="PROSITE" id="PS50109">
    <property type="entry name" value="HIS_KIN"/>
    <property type="match status" value="1"/>
</dbReference>
<dbReference type="EC" id="2.7.13.3" evidence="2"/>
<keyword evidence="6" id="KW-0902">Two-component regulatory system</keyword>
<dbReference type="PANTHER" id="PTHR43711">
    <property type="entry name" value="TWO-COMPONENT HISTIDINE KINASE"/>
    <property type="match status" value="1"/>
</dbReference>
<dbReference type="OrthoDB" id="5342753at2"/>
<evidence type="ECO:0000256" key="3">
    <source>
        <dbReference type="ARBA" id="ARBA00022553"/>
    </source>
</evidence>
<keyword evidence="3 7" id="KW-0597">Phosphoprotein</keyword>
<evidence type="ECO:0000313" key="12">
    <source>
        <dbReference type="Proteomes" id="UP000317155"/>
    </source>
</evidence>
<dbReference type="InterPro" id="IPR036890">
    <property type="entry name" value="HATPase_C_sf"/>
</dbReference>
<dbReference type="InterPro" id="IPR005467">
    <property type="entry name" value="His_kinase_dom"/>
</dbReference>
<evidence type="ECO:0000256" key="6">
    <source>
        <dbReference type="ARBA" id="ARBA00023012"/>
    </source>
</evidence>
<feature type="domain" description="Response regulatory" evidence="9">
    <location>
        <begin position="8"/>
        <end position="123"/>
    </location>
</feature>
<keyword evidence="4" id="KW-0808">Transferase</keyword>
<dbReference type="Pfam" id="PF00512">
    <property type="entry name" value="HisKA"/>
    <property type="match status" value="1"/>
</dbReference>
<evidence type="ECO:0000256" key="5">
    <source>
        <dbReference type="ARBA" id="ARBA00022777"/>
    </source>
</evidence>
<evidence type="ECO:0000256" key="7">
    <source>
        <dbReference type="PROSITE-ProRule" id="PRU00169"/>
    </source>
</evidence>
<protein>
    <recommendedName>
        <fullName evidence="2">histidine kinase</fullName>
        <ecNumber evidence="2">2.7.13.3</ecNumber>
    </recommendedName>
</protein>
<dbReference type="CDD" id="cd00082">
    <property type="entry name" value="HisKA"/>
    <property type="match status" value="1"/>
</dbReference>
<dbReference type="InterPro" id="IPR011006">
    <property type="entry name" value="CheY-like_superfamily"/>
</dbReference>
<dbReference type="InterPro" id="IPR013656">
    <property type="entry name" value="PAS_4"/>
</dbReference>
<dbReference type="AlphaFoldDB" id="A0A550JDD5"/>
<dbReference type="InterPro" id="IPR050736">
    <property type="entry name" value="Sensor_HK_Regulatory"/>
</dbReference>
<dbReference type="SMART" id="SM00388">
    <property type="entry name" value="HisKA"/>
    <property type="match status" value="1"/>
</dbReference>
<name>A0A550JDD5_9BACT</name>
<dbReference type="RefSeq" id="WP_092057945.1">
    <property type="nucleotide sequence ID" value="NZ_FOJJ01000038.1"/>
</dbReference>
<dbReference type="SUPFAM" id="SSF52172">
    <property type="entry name" value="CheY-like"/>
    <property type="match status" value="1"/>
</dbReference>
<reference evidence="11 12" key="1">
    <citation type="submission" date="2019-07" db="EMBL/GenBank/DDBJ databases">
        <title>Insights of Desulfuromonas acetexigens electromicrobiology.</title>
        <authorList>
            <person name="Katuri K."/>
            <person name="Sapireddy V."/>
            <person name="Shaw D.R."/>
            <person name="Saikaly P."/>
        </authorList>
    </citation>
    <scope>NUCLEOTIDE SEQUENCE [LARGE SCALE GENOMIC DNA]</scope>
    <source>
        <strain evidence="11 12">2873</strain>
    </source>
</reference>
<dbReference type="Gene3D" id="3.40.50.2300">
    <property type="match status" value="1"/>
</dbReference>
<dbReference type="PROSITE" id="PS50110">
    <property type="entry name" value="RESPONSE_REGULATORY"/>
    <property type="match status" value="1"/>
</dbReference>
<keyword evidence="5" id="KW-0418">Kinase</keyword>
<sequence length="474" mass="53770">MSLSTPITVLILEDLAEDRELLLHELRRQGLDPRPLPVTGEGDYRAALEQHPEVILADYRLPAFSAERALEILAEQELDIPLIVVSGYIGEEKAVELMRRGAADYLLKDRLGRLGAAVTQAIDNRCLRRERELSTAALRFGEERFRLALNQIPLPFALYDENLCIRFANESCTRFFGQPEERIIGHDCRDFFPEEISSQLYPHLLAARESGQPRTAECLIPLPDGEHSFRISYVPLGHDETLAVAVDITEWQRMERLKDELLASVSHEMRSPLTAILGFTEFMQGTEVPRALQLEYLGIIRQEGERLKELVENLLDLQRLQAGFDQRNLTAISVHSLLSRLRERFLSLQPQRNFQLNCPLDLPLLRGNEPHLYRALENLLNNAVKYTTEEKAITLGARLDKENILLWVRDLGEGLDPALHEKIFQRFFRATSAVGGTGLGLALVREIAREHGGQAWVESTPGEGCTFYLRLPLA</sequence>
<dbReference type="InterPro" id="IPR004358">
    <property type="entry name" value="Sig_transdc_His_kin-like_C"/>
</dbReference>
<comment type="catalytic activity">
    <reaction evidence="1">
        <text>ATP + protein L-histidine = ADP + protein N-phospho-L-histidine.</text>
        <dbReference type="EC" id="2.7.13.3"/>
    </reaction>
</comment>
<dbReference type="CDD" id="cd00130">
    <property type="entry name" value="PAS"/>
    <property type="match status" value="1"/>
</dbReference>
<evidence type="ECO:0000259" key="8">
    <source>
        <dbReference type="PROSITE" id="PS50109"/>
    </source>
</evidence>
<dbReference type="CDD" id="cd00156">
    <property type="entry name" value="REC"/>
    <property type="match status" value="1"/>
</dbReference>
<dbReference type="EMBL" id="VJVV01000006">
    <property type="protein sequence ID" value="TRO81217.1"/>
    <property type="molecule type" value="Genomic_DNA"/>
</dbReference>
<evidence type="ECO:0000256" key="2">
    <source>
        <dbReference type="ARBA" id="ARBA00012438"/>
    </source>
</evidence>
<dbReference type="Gene3D" id="3.30.450.20">
    <property type="entry name" value="PAS domain"/>
    <property type="match status" value="1"/>
</dbReference>
<dbReference type="InterPro" id="IPR036097">
    <property type="entry name" value="HisK_dim/P_sf"/>
</dbReference>
<feature type="domain" description="PAS" evidence="10">
    <location>
        <begin position="141"/>
        <end position="211"/>
    </location>
</feature>
<dbReference type="SMART" id="SM00091">
    <property type="entry name" value="PAS"/>
    <property type="match status" value="1"/>
</dbReference>
<dbReference type="InterPro" id="IPR000014">
    <property type="entry name" value="PAS"/>
</dbReference>
<keyword evidence="12" id="KW-1185">Reference proteome</keyword>
<dbReference type="NCBIfam" id="TIGR00229">
    <property type="entry name" value="sensory_box"/>
    <property type="match status" value="1"/>
</dbReference>
<organism evidence="11 12">
    <name type="scientific">Trichloromonas acetexigens</name>
    <dbReference type="NCBI Taxonomy" id="38815"/>
    <lineage>
        <taxon>Bacteria</taxon>
        <taxon>Pseudomonadati</taxon>
        <taxon>Thermodesulfobacteriota</taxon>
        <taxon>Desulfuromonadia</taxon>
        <taxon>Desulfuromonadales</taxon>
        <taxon>Trichloromonadaceae</taxon>
        <taxon>Trichloromonas</taxon>
    </lineage>
</organism>
<gene>
    <name evidence="11" type="ORF">FL622_09925</name>
</gene>
<dbReference type="Gene3D" id="3.30.565.10">
    <property type="entry name" value="Histidine kinase-like ATPase, C-terminal domain"/>
    <property type="match status" value="1"/>
</dbReference>
<comment type="caution">
    <text evidence="11">The sequence shown here is derived from an EMBL/GenBank/DDBJ whole genome shotgun (WGS) entry which is preliminary data.</text>
</comment>
<dbReference type="PRINTS" id="PR00344">
    <property type="entry name" value="BCTRLSENSOR"/>
</dbReference>
<dbReference type="PANTHER" id="PTHR43711:SF31">
    <property type="entry name" value="HISTIDINE KINASE"/>
    <property type="match status" value="1"/>
</dbReference>
<dbReference type="Pfam" id="PF00072">
    <property type="entry name" value="Response_reg"/>
    <property type="match status" value="1"/>
</dbReference>
<dbReference type="CDD" id="cd00075">
    <property type="entry name" value="HATPase"/>
    <property type="match status" value="1"/>
</dbReference>
<dbReference type="SUPFAM" id="SSF47384">
    <property type="entry name" value="Homodimeric domain of signal transducing histidine kinase"/>
    <property type="match status" value="1"/>
</dbReference>
<proteinExistence type="predicted"/>
<dbReference type="InterPro" id="IPR001789">
    <property type="entry name" value="Sig_transdc_resp-reg_receiver"/>
</dbReference>
<accession>A0A550JDD5</accession>
<dbReference type="PROSITE" id="PS50112">
    <property type="entry name" value="PAS"/>
    <property type="match status" value="1"/>
</dbReference>
<dbReference type="InterPro" id="IPR035965">
    <property type="entry name" value="PAS-like_dom_sf"/>
</dbReference>
<dbReference type="Pfam" id="PF08448">
    <property type="entry name" value="PAS_4"/>
    <property type="match status" value="1"/>
</dbReference>
<dbReference type="InterPro" id="IPR003594">
    <property type="entry name" value="HATPase_dom"/>
</dbReference>
<feature type="domain" description="Histidine kinase" evidence="8">
    <location>
        <begin position="264"/>
        <end position="474"/>
    </location>
</feature>
<dbReference type="SMART" id="SM00448">
    <property type="entry name" value="REC"/>
    <property type="match status" value="1"/>
</dbReference>
<evidence type="ECO:0000259" key="10">
    <source>
        <dbReference type="PROSITE" id="PS50112"/>
    </source>
</evidence>
<evidence type="ECO:0000259" key="9">
    <source>
        <dbReference type="PROSITE" id="PS50110"/>
    </source>
</evidence>
<dbReference type="FunFam" id="3.30.565.10:FF:000006">
    <property type="entry name" value="Sensor histidine kinase WalK"/>
    <property type="match status" value="1"/>
</dbReference>
<dbReference type="InterPro" id="IPR003661">
    <property type="entry name" value="HisK_dim/P_dom"/>
</dbReference>
<dbReference type="Proteomes" id="UP000317155">
    <property type="component" value="Unassembled WGS sequence"/>
</dbReference>
<dbReference type="Pfam" id="PF02518">
    <property type="entry name" value="HATPase_c"/>
    <property type="match status" value="1"/>
</dbReference>
<dbReference type="SMART" id="SM00387">
    <property type="entry name" value="HATPase_c"/>
    <property type="match status" value="1"/>
</dbReference>
<dbReference type="GO" id="GO:0000155">
    <property type="term" value="F:phosphorelay sensor kinase activity"/>
    <property type="evidence" value="ECO:0007669"/>
    <property type="project" value="InterPro"/>
</dbReference>
<dbReference type="SUPFAM" id="SSF55785">
    <property type="entry name" value="PYP-like sensor domain (PAS domain)"/>
    <property type="match status" value="1"/>
</dbReference>
<evidence type="ECO:0000256" key="1">
    <source>
        <dbReference type="ARBA" id="ARBA00000085"/>
    </source>
</evidence>
<evidence type="ECO:0000313" key="11">
    <source>
        <dbReference type="EMBL" id="TRO81217.1"/>
    </source>
</evidence>
<dbReference type="Gene3D" id="1.10.287.130">
    <property type="match status" value="1"/>
</dbReference>